<reference evidence="2 3" key="1">
    <citation type="journal article" date="2012" name="J. Bacteriol.">
        <title>Genome Sequence of Nitratireductor indicus Type Strain C115.</title>
        <authorList>
            <person name="Lai Q."/>
            <person name="Li G."/>
            <person name="Yu Z."/>
            <person name="Shao Z."/>
        </authorList>
    </citation>
    <scope>NUCLEOTIDE SEQUENCE [LARGE SCALE GENOMIC DNA]</scope>
    <source>
        <strain evidence="2 3">C115</strain>
    </source>
</reference>
<proteinExistence type="predicted"/>
<keyword evidence="3" id="KW-1185">Reference proteome</keyword>
<organism evidence="2 3">
    <name type="scientific">Nitratireductor indicus C115</name>
    <dbReference type="NCBI Taxonomy" id="1231190"/>
    <lineage>
        <taxon>Bacteria</taxon>
        <taxon>Pseudomonadati</taxon>
        <taxon>Pseudomonadota</taxon>
        <taxon>Alphaproteobacteria</taxon>
        <taxon>Hyphomicrobiales</taxon>
        <taxon>Phyllobacteriaceae</taxon>
        <taxon>Nitratireductor</taxon>
    </lineage>
</organism>
<dbReference type="eggNOG" id="ENOG502ZXK8">
    <property type="taxonomic scope" value="Bacteria"/>
</dbReference>
<dbReference type="EMBL" id="AMSI01000003">
    <property type="protein sequence ID" value="EKF43325.1"/>
    <property type="molecule type" value="Genomic_DNA"/>
</dbReference>
<evidence type="ECO:0000313" key="3">
    <source>
        <dbReference type="Proteomes" id="UP000007374"/>
    </source>
</evidence>
<gene>
    <name evidence="2" type="ORF">NA8A_04818</name>
</gene>
<dbReference type="PATRIC" id="fig|1231190.3.peg.1008"/>
<evidence type="ECO:0000313" key="2">
    <source>
        <dbReference type="EMBL" id="EKF43325.1"/>
    </source>
</evidence>
<dbReference type="Proteomes" id="UP000007374">
    <property type="component" value="Unassembled WGS sequence"/>
</dbReference>
<sequence length="286" mass="30613">MSNEPSHGVEPTPQIAAADDPANAGAPPAADPTQGGRTEPIGGADGQMPGIYKPEGIADHLVGQTNEETIDRLIRENKGFRDAQAKKTGAVPENADGYQPFEWGEKTKALGGVADDDQALGIFKNIAHEHGFTDAQMAAVPKFMEAMAEKGLLEAPFDTAGMLESLAPEGFKGSAEEKQAKGGERLTAAENWIKQLDAEAHGFDQDMKNEMRLLTTSLAGVKVIEKLMNRGVNPSVHPGGGGAERAVTKQDYEARIADPRNNAFGDKFDENFANETREIARRLFGD</sequence>
<dbReference type="OrthoDB" id="8368083at2"/>
<feature type="compositionally biased region" description="Low complexity" evidence="1">
    <location>
        <begin position="16"/>
        <end position="32"/>
    </location>
</feature>
<feature type="region of interest" description="Disordered" evidence="1">
    <location>
        <begin position="1"/>
        <end position="64"/>
    </location>
</feature>
<dbReference type="STRING" id="721133.SAMN05216176_101341"/>
<dbReference type="RefSeq" id="WP_009449515.1">
    <property type="nucleotide sequence ID" value="NZ_AMSI01000003.1"/>
</dbReference>
<name>K2NVG6_9HYPH</name>
<evidence type="ECO:0000256" key="1">
    <source>
        <dbReference type="SAM" id="MobiDB-lite"/>
    </source>
</evidence>
<accession>K2NVG6</accession>
<protein>
    <submittedName>
        <fullName evidence="2">Uncharacterized protein</fullName>
    </submittedName>
</protein>
<dbReference type="AlphaFoldDB" id="K2NVG6"/>
<comment type="caution">
    <text evidence="2">The sequence shown here is derived from an EMBL/GenBank/DDBJ whole genome shotgun (WGS) entry which is preliminary data.</text>
</comment>